<evidence type="ECO:0000313" key="3">
    <source>
        <dbReference type="EMBL" id="KTT74620.1"/>
    </source>
</evidence>
<feature type="transmembrane region" description="Helical" evidence="1">
    <location>
        <begin position="166"/>
        <end position="185"/>
    </location>
</feature>
<dbReference type="GO" id="GO:0009103">
    <property type="term" value="P:lipopolysaccharide biosynthetic process"/>
    <property type="evidence" value="ECO:0007669"/>
    <property type="project" value="TreeGrafter"/>
</dbReference>
<keyword evidence="1" id="KW-0472">Membrane</keyword>
<dbReference type="OrthoDB" id="9796461at2"/>
<dbReference type="InterPro" id="IPR050879">
    <property type="entry name" value="Acyltransferase_3"/>
</dbReference>
<dbReference type="PANTHER" id="PTHR23028:SF53">
    <property type="entry name" value="ACYL_TRANSF_3 DOMAIN-CONTAINING PROTEIN"/>
    <property type="match status" value="1"/>
</dbReference>
<dbReference type="Pfam" id="PF01757">
    <property type="entry name" value="Acyl_transf_3"/>
    <property type="match status" value="1"/>
</dbReference>
<protein>
    <recommendedName>
        <fullName evidence="2">Acyltransferase 3 domain-containing protein</fullName>
    </recommendedName>
</protein>
<dbReference type="EMBL" id="LDTB01000010">
    <property type="protein sequence ID" value="KTT74620.1"/>
    <property type="molecule type" value="Genomic_DNA"/>
</dbReference>
<keyword evidence="4" id="KW-1185">Reference proteome</keyword>
<name>A0A147I6S7_9SPHN</name>
<feature type="domain" description="Acyltransferase 3" evidence="2">
    <location>
        <begin position="14"/>
        <end position="325"/>
    </location>
</feature>
<dbReference type="GO" id="GO:0016020">
    <property type="term" value="C:membrane"/>
    <property type="evidence" value="ECO:0007669"/>
    <property type="project" value="TreeGrafter"/>
</dbReference>
<feature type="transmembrane region" description="Helical" evidence="1">
    <location>
        <begin position="312"/>
        <end position="333"/>
    </location>
</feature>
<feature type="transmembrane region" description="Helical" evidence="1">
    <location>
        <begin position="283"/>
        <end position="300"/>
    </location>
</feature>
<evidence type="ECO:0000259" key="2">
    <source>
        <dbReference type="Pfam" id="PF01757"/>
    </source>
</evidence>
<feature type="transmembrane region" description="Helical" evidence="1">
    <location>
        <begin position="80"/>
        <end position="100"/>
    </location>
</feature>
<gene>
    <name evidence="3" type="ORF">NS334_04310</name>
</gene>
<feature type="transmembrane region" description="Helical" evidence="1">
    <location>
        <begin position="256"/>
        <end position="276"/>
    </location>
</feature>
<accession>A0A147I6S7</accession>
<dbReference type="PATRIC" id="fig|869719.3.peg.240"/>
<keyword evidence="1" id="KW-1133">Transmembrane helix</keyword>
<evidence type="ECO:0000256" key="1">
    <source>
        <dbReference type="SAM" id="Phobius"/>
    </source>
</evidence>
<dbReference type="PANTHER" id="PTHR23028">
    <property type="entry name" value="ACETYLTRANSFERASE"/>
    <property type="match status" value="1"/>
</dbReference>
<feature type="transmembrane region" description="Helical" evidence="1">
    <location>
        <begin position="38"/>
        <end position="59"/>
    </location>
</feature>
<dbReference type="GO" id="GO:0016747">
    <property type="term" value="F:acyltransferase activity, transferring groups other than amino-acyl groups"/>
    <property type="evidence" value="ECO:0007669"/>
    <property type="project" value="InterPro"/>
</dbReference>
<organism evidence="3 4">
    <name type="scientific">Sphingomonas endophytica</name>
    <dbReference type="NCBI Taxonomy" id="869719"/>
    <lineage>
        <taxon>Bacteria</taxon>
        <taxon>Pseudomonadati</taxon>
        <taxon>Pseudomonadota</taxon>
        <taxon>Alphaproteobacteria</taxon>
        <taxon>Sphingomonadales</taxon>
        <taxon>Sphingomonadaceae</taxon>
        <taxon>Sphingomonas</taxon>
    </lineage>
</organism>
<proteinExistence type="predicted"/>
<dbReference type="InterPro" id="IPR002656">
    <property type="entry name" value="Acyl_transf_3_dom"/>
</dbReference>
<dbReference type="RefSeq" id="WP_058754749.1">
    <property type="nucleotide sequence ID" value="NZ_LDTB01000010.1"/>
</dbReference>
<sequence length="361" mass="39811">MDSATTRMPHLPVLDGMRAAAILIVMLAHAGLGKIVPGGFGVTIFFFLSGFLITSLLRIEAAETGRIDLRDFYWRRTIRIFPPLYITMALTLAACAIGLLPMQVSARSVVLDALFLTNYAHLFGPEQGVPVPLWSLDVEEHFYLLFSTAFALAFVRMPAARAARWCLIACGVVLAIRIANAALLSDYARNYYWSHTRLDSILFGCCLALWNSPALDRDAWRPRLTHVAGAVLVLLACLAIRAGLFRETLRYSLQGLALFVVFSAALQSTGLVARLLSSAPLRLVALVSYTLYLAHMPMAVAVEHGLGIHQPLLRELLGAVLSFGYAGAMYLLVERPLARWRRRRDARRRAPIAPALAAEPR</sequence>
<dbReference type="AlphaFoldDB" id="A0A147I6S7"/>
<reference evidence="3 4" key="1">
    <citation type="journal article" date="2016" name="Front. Microbiol.">
        <title>Genomic Resource of Rice Seed Associated Bacteria.</title>
        <authorList>
            <person name="Midha S."/>
            <person name="Bansal K."/>
            <person name="Sharma S."/>
            <person name="Kumar N."/>
            <person name="Patil P.P."/>
            <person name="Chaudhry V."/>
            <person name="Patil P.B."/>
        </authorList>
    </citation>
    <scope>NUCLEOTIDE SEQUENCE [LARGE SCALE GENOMIC DNA]</scope>
    <source>
        <strain evidence="3 4">NS334</strain>
    </source>
</reference>
<feature type="transmembrane region" description="Helical" evidence="1">
    <location>
        <begin position="224"/>
        <end position="244"/>
    </location>
</feature>
<evidence type="ECO:0000313" key="4">
    <source>
        <dbReference type="Proteomes" id="UP000074310"/>
    </source>
</evidence>
<keyword evidence="1" id="KW-0812">Transmembrane</keyword>
<dbReference type="Proteomes" id="UP000074310">
    <property type="component" value="Unassembled WGS sequence"/>
</dbReference>
<comment type="caution">
    <text evidence="3">The sequence shown here is derived from an EMBL/GenBank/DDBJ whole genome shotgun (WGS) entry which is preliminary data.</text>
</comment>